<sequence>MYSVYMSPQTQTHTHAVKPVVLTYPTTATSSLQIHTLYTNSSFFTHICPTAPRNTQPTMKVCQVSVNVNVPLLSFGCSRHVWKNKIVNHQRNIVQDFAGLCRFALPRRK</sequence>
<accession>A0ACD3RWN3</accession>
<reference evidence="1" key="1">
    <citation type="submission" date="2018-11" db="EMBL/GenBank/DDBJ databases">
        <title>The sequence and de novo assembly of Larimichthys crocea genome using PacBio and Hi-C technologies.</title>
        <authorList>
            <person name="Xu P."/>
            <person name="Chen B."/>
            <person name="Zhou Z."/>
            <person name="Ke Q."/>
            <person name="Wu Y."/>
            <person name="Bai H."/>
            <person name="Pu F."/>
        </authorList>
    </citation>
    <scope>NUCLEOTIDE SEQUENCE</scope>
    <source>
        <tissue evidence="1">Muscle</tissue>
    </source>
</reference>
<proteinExistence type="predicted"/>
<dbReference type="Proteomes" id="UP000793456">
    <property type="component" value="Chromosome I"/>
</dbReference>
<gene>
    <name evidence="1" type="ORF">E3U43_008455</name>
</gene>
<name>A0ACD3RWN3_LARCR</name>
<evidence type="ECO:0000313" key="2">
    <source>
        <dbReference type="Proteomes" id="UP000793456"/>
    </source>
</evidence>
<protein>
    <submittedName>
        <fullName evidence="1">Uncharacterized protein</fullName>
    </submittedName>
</protein>
<organism evidence="1 2">
    <name type="scientific">Larimichthys crocea</name>
    <name type="common">Large yellow croaker</name>
    <name type="synonym">Pseudosciaena crocea</name>
    <dbReference type="NCBI Taxonomy" id="215358"/>
    <lineage>
        <taxon>Eukaryota</taxon>
        <taxon>Metazoa</taxon>
        <taxon>Chordata</taxon>
        <taxon>Craniata</taxon>
        <taxon>Vertebrata</taxon>
        <taxon>Euteleostomi</taxon>
        <taxon>Actinopterygii</taxon>
        <taxon>Neopterygii</taxon>
        <taxon>Teleostei</taxon>
        <taxon>Neoteleostei</taxon>
        <taxon>Acanthomorphata</taxon>
        <taxon>Eupercaria</taxon>
        <taxon>Sciaenidae</taxon>
        <taxon>Larimichthys</taxon>
    </lineage>
</organism>
<comment type="caution">
    <text evidence="1">The sequence shown here is derived from an EMBL/GenBank/DDBJ whole genome shotgun (WGS) entry which is preliminary data.</text>
</comment>
<keyword evidence="2" id="KW-1185">Reference proteome</keyword>
<dbReference type="EMBL" id="CM011674">
    <property type="protein sequence ID" value="TMS23149.1"/>
    <property type="molecule type" value="Genomic_DNA"/>
</dbReference>
<evidence type="ECO:0000313" key="1">
    <source>
        <dbReference type="EMBL" id="TMS23149.1"/>
    </source>
</evidence>